<evidence type="ECO:0000259" key="16">
    <source>
        <dbReference type="PROSITE" id="PS51855"/>
    </source>
</evidence>
<sequence length="1115" mass="119437">MPKRNDINHVLVIGSGPIVIGQACEFDYSGTQACRALKTEGLRVTLINSNPATIMTDPEFADHTYIEPITPEYIDKIFTAEKEAGHPIDAVLATLGGQTALNAAIQMDRLGLLEKHGVELIGADIDAIERGEDRQKFKDIVASIGGESARSAVCHNMDEVHATVAELGLPVVVRPSFTMGGLGSGLAFTYEDLDRIAGGGLAASPEANVLIEESILGWKEFELELMRDGDDNTVVVCSIENVDALGVHTGDSVTVAPSMTLTDREFQKMRDQGIAIIREVGVDTGGCNIQFAINPDDGRIITIEMNPRVSRSSALASKATGFPIAKIAALLAIGYTLDELRNDITQVTPAAFEPTQDYVIVKAPRFAFEKFPGADDTLTTTMKAVGEAMAIGRNYISALNKVLRSMETKPAGFWTTSDEYFAGDRARDLNAVLDDLGRPTEGRMYDMELALRLGASVDEVHRASVGVDPWFLYELKALVDFRDELEAAPVLTEELLREAKYLGLGDAEIAAVRPELAGEDGVRTLRWSLGIRPVFKTVDTCSAEFEAKTPYHYSAYELDPAAESEVAPQTEKPKVLILGSGPNRIGQGIEFDYSCVHAALELSRVGYETVMVNCNPETVSTDYDTADRLYFEPLTFEDVMEVYHAEQESGEVAGVIVQLGGQTPLGLAERLTAAGVPVIGTSAAAIDLAEDRGEFGKVLERAELPAPAFGTATTFDEAKDVAGRIGYPVLVRPSYVLGGRGMEIVYDKASLENYIARATEITEDHPVLVDRFLDNAIEIDVDALCDGDEVYLAGVMEHIEEAGIHSGDSACALPPMTLGESDIENVRRSTAALAHGIGVKGLMNVQFALKDDILYVIEANPRASRTVPFVSKATGVPLAKAASRIMTGTSIRELIAEGLIPGDRDGGSLPLGHPIAVKEAVMPFNRFRNAAGEMVDSLLSPEMKSTGEVMGLDSDFGTAFAKSQEAATGSLPTSGTVFVSVANRDKRTMIMPIQRLASLGFNLVATSGTANMLRRNGIECTTVAKQTDLAAGTNPDDLRSVVDLINDGEIDFILNTPASTAAARGDGYDIRAAATSQGVSCVTTVQGAVAAVQAIEALKDTTTVVRAIQDVEHDR</sequence>
<dbReference type="GO" id="GO:0046872">
    <property type="term" value="F:metal ion binding"/>
    <property type="evidence" value="ECO:0007669"/>
    <property type="project" value="UniProtKB-KW"/>
</dbReference>
<feature type="binding site" evidence="14">
    <location>
        <position position="304"/>
    </location>
    <ligand>
        <name>Mg(2+)</name>
        <dbReference type="ChEBI" id="CHEBI:18420"/>
        <label>1</label>
    </ligand>
</feature>
<dbReference type="InterPro" id="IPR016185">
    <property type="entry name" value="PreATP-grasp_dom_sf"/>
</dbReference>
<dbReference type="Gene3D" id="3.40.50.1380">
    <property type="entry name" value="Methylglyoxal synthase-like domain"/>
    <property type="match status" value="1"/>
</dbReference>
<dbReference type="InterPro" id="IPR006275">
    <property type="entry name" value="CPSase_lsu"/>
</dbReference>
<feature type="binding site" evidence="14">
    <location>
        <position position="134"/>
    </location>
    <ligand>
        <name>ATP</name>
        <dbReference type="ChEBI" id="CHEBI:30616"/>
        <label>1</label>
    </ligand>
</feature>
<dbReference type="InterPro" id="IPR005479">
    <property type="entry name" value="CPAse_ATP-bd"/>
</dbReference>
<evidence type="ECO:0000256" key="2">
    <source>
        <dbReference type="ARBA" id="ARBA00009799"/>
    </source>
</evidence>
<keyword evidence="3 14" id="KW-0055">Arginine biosynthesis</keyword>
<dbReference type="SMART" id="SM01096">
    <property type="entry name" value="CPSase_L_D3"/>
    <property type="match status" value="1"/>
</dbReference>
<feature type="binding site" evidence="14">
    <location>
        <position position="778"/>
    </location>
    <ligand>
        <name>ATP</name>
        <dbReference type="ChEBI" id="CHEBI:30616"/>
        <label>2</label>
    </ligand>
</feature>
<comment type="subunit">
    <text evidence="14">Composed of two chains; the small (or glutamine) chain promotes the hydrolysis of glutamine to ammonia, which is used by the large (or ammonia) chain to synthesize carbamoyl phosphate. Tetramer of heterodimers (alpha,beta)4.</text>
</comment>
<organism evidence="17 18">
    <name type="scientific">Candidatus Corynebacterium faecigallinarum</name>
    <dbReference type="NCBI Taxonomy" id="2838528"/>
    <lineage>
        <taxon>Bacteria</taxon>
        <taxon>Bacillati</taxon>
        <taxon>Actinomycetota</taxon>
        <taxon>Actinomycetes</taxon>
        <taxon>Mycobacteriales</taxon>
        <taxon>Corynebacteriaceae</taxon>
        <taxon>Corynebacterium</taxon>
    </lineage>
</organism>
<feature type="binding site" evidence="14">
    <location>
        <position position="215"/>
    </location>
    <ligand>
        <name>ATP</name>
        <dbReference type="ChEBI" id="CHEBI:30616"/>
        <label>1</label>
    </ligand>
</feature>
<keyword evidence="10" id="KW-0460">Magnesium</keyword>
<dbReference type="Gene3D" id="3.40.50.20">
    <property type="match status" value="2"/>
</dbReference>
<proteinExistence type="inferred from homology"/>
<dbReference type="InterPro" id="IPR005483">
    <property type="entry name" value="CPSase_dom"/>
</dbReference>
<keyword evidence="4 14" id="KW-0436">Ligase</keyword>
<comment type="pathway">
    <text evidence="14">Pyrimidine metabolism; UMP biosynthesis via de novo pathway; (S)-dihydroorotate from bicarbonate: step 1/3.</text>
</comment>
<evidence type="ECO:0000256" key="12">
    <source>
        <dbReference type="ARBA" id="ARBA00023211"/>
    </source>
</evidence>
<dbReference type="SUPFAM" id="SSF52335">
    <property type="entry name" value="Methylglyoxal synthase-like"/>
    <property type="match status" value="1"/>
</dbReference>
<comment type="caution">
    <text evidence="14">Lacks conserved residue(s) required for the propagation of feature annotation.</text>
</comment>
<dbReference type="PRINTS" id="PR00098">
    <property type="entry name" value="CPSASE"/>
</dbReference>
<dbReference type="PANTHER" id="PTHR11405">
    <property type="entry name" value="CARBAMOYLTRANSFERASE FAMILY MEMBER"/>
    <property type="match status" value="1"/>
</dbReference>
<dbReference type="EC" id="6.3.5.5" evidence="14"/>
<feature type="binding site" evidence="14">
    <location>
        <position position="846"/>
    </location>
    <ligand>
        <name>Mn(2+)</name>
        <dbReference type="ChEBI" id="CHEBI:29035"/>
        <label>3</label>
    </ligand>
</feature>
<accession>A0A9D2TN99</accession>
<feature type="binding site" evidence="14">
    <location>
        <position position="290"/>
    </location>
    <ligand>
        <name>ATP</name>
        <dbReference type="ChEBI" id="CHEBI:30616"/>
        <label>1</label>
    </ligand>
</feature>
<feature type="region of interest" description="Carboxyphosphate synthetic domain" evidence="14">
    <location>
        <begin position="1"/>
        <end position="407"/>
    </location>
</feature>
<feature type="binding site" evidence="14">
    <location>
        <position position="304"/>
    </location>
    <ligand>
        <name>Mn(2+)</name>
        <dbReference type="ChEBI" id="CHEBI:29035"/>
        <label>1</label>
    </ligand>
</feature>
<dbReference type="Pfam" id="PF02787">
    <property type="entry name" value="CPSase_L_D3"/>
    <property type="match status" value="1"/>
</dbReference>
<keyword evidence="9 14" id="KW-0067">ATP-binding</keyword>
<feature type="domain" description="ATP-grasp" evidence="15">
    <location>
        <begin position="696"/>
        <end position="887"/>
    </location>
</feature>
<feature type="binding site" evidence="14">
    <location>
        <position position="846"/>
    </location>
    <ligand>
        <name>Mg(2+)</name>
        <dbReference type="ChEBI" id="CHEBI:18420"/>
        <label>3</label>
    </ligand>
</feature>
<feature type="domain" description="MGS-like" evidence="16">
    <location>
        <begin position="969"/>
        <end position="1115"/>
    </location>
</feature>
<dbReference type="PANTHER" id="PTHR11405:SF53">
    <property type="entry name" value="CARBAMOYL-PHOSPHATE SYNTHASE [AMMONIA], MITOCHONDRIAL"/>
    <property type="match status" value="1"/>
</dbReference>
<dbReference type="FunFam" id="3.30.470.20:FF:000007">
    <property type="entry name" value="Carbamoyl-phosphate synthase large chain"/>
    <property type="match status" value="1"/>
</dbReference>
<evidence type="ECO:0000256" key="10">
    <source>
        <dbReference type="ARBA" id="ARBA00022842"/>
    </source>
</evidence>
<feature type="binding site" evidence="14">
    <location>
        <position position="803"/>
    </location>
    <ligand>
        <name>ATP</name>
        <dbReference type="ChEBI" id="CHEBI:30616"/>
        <label>2</label>
    </ligand>
</feature>
<dbReference type="Gene3D" id="1.10.1030.10">
    <property type="entry name" value="Carbamoyl-phosphate synthetase, large subunit oligomerisation domain"/>
    <property type="match status" value="1"/>
</dbReference>
<feature type="binding site" evidence="14">
    <location>
        <position position="290"/>
    </location>
    <ligand>
        <name>Mg(2+)</name>
        <dbReference type="ChEBI" id="CHEBI:18420"/>
        <label>1</label>
    </ligand>
</feature>
<evidence type="ECO:0000256" key="5">
    <source>
        <dbReference type="ARBA" id="ARBA00022605"/>
    </source>
</evidence>
<feature type="binding site" evidence="14">
    <location>
        <position position="304"/>
    </location>
    <ligand>
        <name>Mg(2+)</name>
        <dbReference type="ChEBI" id="CHEBI:18420"/>
        <label>2</label>
    </ligand>
</feature>
<dbReference type="FunFam" id="3.40.50.20:FF:000002">
    <property type="entry name" value="Carbamoyl-phosphate synthase large chain"/>
    <property type="match status" value="1"/>
</dbReference>
<keyword evidence="6" id="KW-0479">Metal-binding</keyword>
<feature type="binding site" evidence="14">
    <location>
        <position position="306"/>
    </location>
    <ligand>
        <name>Mn(2+)</name>
        <dbReference type="ChEBI" id="CHEBI:29035"/>
        <label>2</label>
    </ligand>
</feature>
<feature type="domain" description="ATP-grasp" evidence="15">
    <location>
        <begin position="138"/>
        <end position="333"/>
    </location>
</feature>
<comment type="pathway">
    <text evidence="1 14">Amino-acid biosynthesis; L-arginine biosynthesis; carbamoyl phosphate from bicarbonate: step 1/1.</text>
</comment>
<dbReference type="NCBIfam" id="NF009455">
    <property type="entry name" value="PRK12815.1"/>
    <property type="match status" value="1"/>
</dbReference>
<feature type="binding site" evidence="14">
    <location>
        <position position="858"/>
    </location>
    <ligand>
        <name>Mn(2+)</name>
        <dbReference type="ChEBI" id="CHEBI:29035"/>
        <label>3</label>
    </ligand>
</feature>
<comment type="function">
    <text evidence="14">Large subunit of the glutamine-dependent carbamoyl phosphate synthetase (CPSase). CPSase catalyzes the formation of carbamoyl phosphate from the ammonia moiety of glutamine, carbonate, and phosphate donated by ATP, constituting the first step of 2 biosynthetic pathways, one leading to arginine and/or urea and the other to pyrimidine nucleotides. The large subunit (synthetase) binds the substrates ammonia (free or transferred from glutamine from the small subunit), hydrogencarbonate and ATP and carries out an ATP-coupled ligase reaction, activating hydrogencarbonate by forming carboxy phosphate which reacts with ammonia to form carbamoyl phosphate.</text>
</comment>
<evidence type="ECO:0000256" key="3">
    <source>
        <dbReference type="ARBA" id="ARBA00022571"/>
    </source>
</evidence>
<evidence type="ECO:0000256" key="9">
    <source>
        <dbReference type="ARBA" id="ARBA00022840"/>
    </source>
</evidence>
<gene>
    <name evidence="14 17" type="primary">carB</name>
    <name evidence="17" type="ORF">H9751_02650</name>
</gene>
<feature type="binding site" evidence="14">
    <location>
        <position position="858"/>
    </location>
    <ligand>
        <name>Mn(2+)</name>
        <dbReference type="ChEBI" id="CHEBI:29035"/>
        <label>4</label>
    </ligand>
</feature>
<dbReference type="EMBL" id="DWVP01000004">
    <property type="protein sequence ID" value="HJC84446.1"/>
    <property type="molecule type" value="Genomic_DNA"/>
</dbReference>
<dbReference type="EC" id="6.3.4.16" evidence="14"/>
<dbReference type="FunFam" id="3.30.470.20:FF:000014">
    <property type="entry name" value="Carbamoyl-phosphate synthase large chain"/>
    <property type="match status" value="1"/>
</dbReference>
<feature type="binding site" evidence="14">
    <location>
        <position position="806"/>
    </location>
    <ligand>
        <name>ATP</name>
        <dbReference type="ChEBI" id="CHEBI:30616"/>
        <label>2</label>
    </ligand>
</feature>
<dbReference type="Pfam" id="PF02786">
    <property type="entry name" value="CPSase_L_D2"/>
    <property type="match status" value="2"/>
</dbReference>
<dbReference type="InterPro" id="IPR036897">
    <property type="entry name" value="CarbamoylP_synth_lsu_oligo_sf"/>
</dbReference>
<evidence type="ECO:0000313" key="17">
    <source>
        <dbReference type="EMBL" id="HJC84446.1"/>
    </source>
</evidence>
<feature type="binding site" evidence="14">
    <location>
        <position position="290"/>
    </location>
    <ligand>
        <name>Mn(2+)</name>
        <dbReference type="ChEBI" id="CHEBI:29035"/>
        <label>1</label>
    </ligand>
</feature>
<comment type="similarity">
    <text evidence="2 14">Belongs to the CarB family.</text>
</comment>
<feature type="binding site" evidence="14">
    <location>
        <position position="732"/>
    </location>
    <ligand>
        <name>ATP</name>
        <dbReference type="ChEBI" id="CHEBI:30616"/>
        <label>2</label>
    </ligand>
</feature>
<feature type="binding site" evidence="14">
    <location>
        <position position="248"/>
    </location>
    <ligand>
        <name>ATP</name>
        <dbReference type="ChEBI" id="CHEBI:30616"/>
        <label>1</label>
    </ligand>
</feature>
<evidence type="ECO:0000256" key="4">
    <source>
        <dbReference type="ARBA" id="ARBA00022598"/>
    </source>
</evidence>
<reference evidence="17" key="1">
    <citation type="journal article" date="2021" name="PeerJ">
        <title>Extensive microbial diversity within the chicken gut microbiome revealed by metagenomics and culture.</title>
        <authorList>
            <person name="Gilroy R."/>
            <person name="Ravi A."/>
            <person name="Getino M."/>
            <person name="Pursley I."/>
            <person name="Horton D.L."/>
            <person name="Alikhan N.F."/>
            <person name="Baker D."/>
            <person name="Gharbi K."/>
            <person name="Hall N."/>
            <person name="Watson M."/>
            <person name="Adriaenssens E.M."/>
            <person name="Foster-Nyarko E."/>
            <person name="Jarju S."/>
            <person name="Secka A."/>
            <person name="Antonio M."/>
            <person name="Oren A."/>
            <person name="Chaudhuri R.R."/>
            <person name="La Ragione R."/>
            <person name="Hildebrand F."/>
            <person name="Pallen M.J."/>
        </authorList>
    </citation>
    <scope>NUCLEOTIDE SEQUENCE</scope>
    <source>
        <strain evidence="17">ChiHjej13B12-4958</strain>
    </source>
</reference>
<dbReference type="InterPro" id="IPR011761">
    <property type="entry name" value="ATP-grasp"/>
</dbReference>
<dbReference type="PROSITE" id="PS51855">
    <property type="entry name" value="MGS"/>
    <property type="match status" value="1"/>
</dbReference>
<feature type="binding site" evidence="14">
    <location>
        <position position="247"/>
    </location>
    <ligand>
        <name>ATP</name>
        <dbReference type="ChEBI" id="CHEBI:30616"/>
        <label>1</label>
    </ligand>
</feature>
<dbReference type="PROSITE" id="PS51257">
    <property type="entry name" value="PROKAR_LIPOPROTEIN"/>
    <property type="match status" value="1"/>
</dbReference>
<evidence type="ECO:0000256" key="11">
    <source>
        <dbReference type="ARBA" id="ARBA00022975"/>
    </source>
</evidence>
<evidence type="ECO:0000256" key="8">
    <source>
        <dbReference type="ARBA" id="ARBA00022741"/>
    </source>
</evidence>
<keyword evidence="5 14" id="KW-0028">Amino-acid biosynthesis</keyword>
<comment type="domain">
    <text evidence="14">The large subunit is composed of 2 ATP-grasp domains that are involved in binding the 2 ATP molecules needed for carbamoyl phosphate synthesis. The N-terminal ATP-grasp domain (referred to as the carboxyphosphate synthetic component) catalyzes the ATP-dependent phosphorylation of hydrogencarbonate to carboxyphosphate and the subsequent nucleophilic attack by ammonia to form a carbamate intermediate. The C-terminal ATP-grasp domain (referred to as the carbamoyl phosphate synthetic component) then catalyzes the phosphorylation of carbamate with the second ATP to form the end product carbamoyl phosphate. The reactive and unstable enzyme intermediates are sequentially channeled from one active site to the next through the interior of the protein over a distance of at least 96 A.</text>
</comment>
<dbReference type="PROSITE" id="PS00866">
    <property type="entry name" value="CPSASE_1"/>
    <property type="match status" value="1"/>
</dbReference>
<dbReference type="InterPro" id="IPR011607">
    <property type="entry name" value="MGS-like_dom"/>
</dbReference>
<feature type="binding site" evidence="14">
    <location>
        <position position="174"/>
    </location>
    <ligand>
        <name>ATP</name>
        <dbReference type="ChEBI" id="CHEBI:30616"/>
        <label>1</label>
    </ligand>
</feature>
<keyword evidence="7 14" id="KW-0677">Repeat</keyword>
<evidence type="ECO:0000256" key="7">
    <source>
        <dbReference type="ARBA" id="ARBA00022737"/>
    </source>
</evidence>
<keyword evidence="11 14" id="KW-0665">Pyrimidine biosynthesis</keyword>
<dbReference type="GO" id="GO:0004087">
    <property type="term" value="F:carbamoyl-phosphate synthase (ammonia) activity"/>
    <property type="evidence" value="ECO:0007669"/>
    <property type="project" value="UniProtKB-EC"/>
</dbReference>
<comment type="caution">
    <text evidence="17">The sequence shown here is derived from an EMBL/GenBank/DDBJ whole genome shotgun (WGS) entry which is preliminary data.</text>
</comment>
<dbReference type="InterPro" id="IPR058047">
    <property type="entry name" value="CPSase_preATP-grasp"/>
</dbReference>
<dbReference type="Pfam" id="PF25596">
    <property type="entry name" value="CPSase_L_D1"/>
    <property type="match status" value="2"/>
</dbReference>
<dbReference type="GO" id="GO:0006526">
    <property type="term" value="P:L-arginine biosynthetic process"/>
    <property type="evidence" value="ECO:0007669"/>
    <property type="project" value="UniProtKB-UniRule"/>
</dbReference>
<feature type="binding site" evidence="14">
    <location>
        <position position="860"/>
    </location>
    <ligand>
        <name>Mn(2+)</name>
        <dbReference type="ChEBI" id="CHEBI:29035"/>
        <label>4</label>
    </ligand>
</feature>
<comment type="cofactor">
    <cofactor evidence="14">
        <name>Mg(2+)</name>
        <dbReference type="ChEBI" id="CHEBI:18420"/>
    </cofactor>
    <cofactor evidence="14">
        <name>Mn(2+)</name>
        <dbReference type="ChEBI" id="CHEBI:29035"/>
    </cofactor>
    <text evidence="14">Binds 4 Mg(2+) or Mn(2+) ions per subunit.</text>
</comment>
<evidence type="ECO:0000259" key="15">
    <source>
        <dbReference type="PROSITE" id="PS50975"/>
    </source>
</evidence>
<evidence type="ECO:0000256" key="6">
    <source>
        <dbReference type="ARBA" id="ARBA00022723"/>
    </source>
</evidence>
<evidence type="ECO:0000256" key="13">
    <source>
        <dbReference type="ARBA" id="ARBA00047359"/>
    </source>
</evidence>
<comment type="catalytic activity">
    <reaction evidence="13 14">
        <text>hydrogencarbonate + NH4(+) + 2 ATP = carbamoyl phosphate + 2 ADP + phosphate + 2 H(+)</text>
        <dbReference type="Rhea" id="RHEA:18029"/>
        <dbReference type="ChEBI" id="CHEBI:15378"/>
        <dbReference type="ChEBI" id="CHEBI:17544"/>
        <dbReference type="ChEBI" id="CHEBI:28938"/>
        <dbReference type="ChEBI" id="CHEBI:30616"/>
        <dbReference type="ChEBI" id="CHEBI:43474"/>
        <dbReference type="ChEBI" id="CHEBI:58228"/>
        <dbReference type="ChEBI" id="CHEBI:456216"/>
        <dbReference type="EC" id="6.3.4.16"/>
    </reaction>
</comment>
<dbReference type="NCBIfam" id="NF003671">
    <property type="entry name" value="PRK05294.1"/>
    <property type="match status" value="1"/>
</dbReference>
<dbReference type="GO" id="GO:0044205">
    <property type="term" value="P:'de novo' UMP biosynthetic process"/>
    <property type="evidence" value="ECO:0007669"/>
    <property type="project" value="UniProtKB-UniRule"/>
</dbReference>
<dbReference type="Gene3D" id="3.30.1490.20">
    <property type="entry name" value="ATP-grasp fold, A domain"/>
    <property type="match status" value="1"/>
</dbReference>
<feature type="binding site" evidence="14">
    <location>
        <position position="181"/>
    </location>
    <ligand>
        <name>ATP</name>
        <dbReference type="ChEBI" id="CHEBI:30616"/>
        <label>1</label>
    </ligand>
</feature>
<dbReference type="InterPro" id="IPR036914">
    <property type="entry name" value="MGS-like_dom_sf"/>
</dbReference>
<evidence type="ECO:0000313" key="18">
    <source>
        <dbReference type="Proteomes" id="UP000823858"/>
    </source>
</evidence>
<keyword evidence="12" id="KW-0464">Manganese</keyword>
<name>A0A9D2TN99_9CORY</name>
<protein>
    <recommendedName>
        <fullName evidence="14">Carbamoyl phosphate synthase large chain</fullName>
        <ecNumber evidence="14">6.3.4.16</ecNumber>
        <ecNumber evidence="14">6.3.5.5</ecNumber>
    </recommendedName>
    <alternativeName>
        <fullName evidence="14">Carbamoyl phosphate synthetase ammonia chain</fullName>
    </alternativeName>
</protein>
<feature type="binding site" evidence="14">
    <location>
        <position position="220"/>
    </location>
    <ligand>
        <name>ATP</name>
        <dbReference type="ChEBI" id="CHEBI:30616"/>
        <label>1</label>
    </ligand>
</feature>
<feature type="binding site" evidence="14">
    <location>
        <position position="771"/>
    </location>
    <ligand>
        <name>ATP</name>
        <dbReference type="ChEBI" id="CHEBI:30616"/>
        <label>2</label>
    </ligand>
</feature>
<dbReference type="FunFam" id="3.40.50.20:FF:000001">
    <property type="entry name" value="Carbamoyl-phosphate synthase large chain"/>
    <property type="match status" value="1"/>
</dbReference>
<dbReference type="GO" id="GO:0006541">
    <property type="term" value="P:glutamine metabolic process"/>
    <property type="evidence" value="ECO:0007669"/>
    <property type="project" value="TreeGrafter"/>
</dbReference>
<dbReference type="Gene3D" id="3.30.470.20">
    <property type="entry name" value="ATP-grasp fold, B domain"/>
    <property type="match status" value="2"/>
</dbReference>
<dbReference type="Pfam" id="PF02142">
    <property type="entry name" value="MGS"/>
    <property type="match status" value="1"/>
</dbReference>
<dbReference type="SUPFAM" id="SSF52440">
    <property type="entry name" value="PreATP-grasp domain"/>
    <property type="match status" value="2"/>
</dbReference>
<feature type="binding site" evidence="14">
    <location>
        <position position="304"/>
    </location>
    <ligand>
        <name>ATP</name>
        <dbReference type="ChEBI" id="CHEBI:30616"/>
        <label>1</label>
    </ligand>
</feature>
<feature type="binding site" evidence="14">
    <location>
        <position position="773"/>
    </location>
    <ligand>
        <name>ATP</name>
        <dbReference type="ChEBI" id="CHEBI:30616"/>
        <label>2</label>
    </ligand>
</feature>
<feature type="binding site" evidence="14">
    <location>
        <position position="805"/>
    </location>
    <ligand>
        <name>ATP</name>
        <dbReference type="ChEBI" id="CHEBI:30616"/>
        <label>2</label>
    </ligand>
</feature>
<feature type="binding site" evidence="14">
    <location>
        <position position="860"/>
    </location>
    <ligand>
        <name>Mg(2+)</name>
        <dbReference type="ChEBI" id="CHEBI:18420"/>
        <label>4</label>
    </ligand>
</feature>
<comment type="catalytic activity">
    <reaction evidence="14">
        <text>hydrogencarbonate + L-glutamine + 2 ATP + H2O = carbamoyl phosphate + L-glutamate + 2 ADP + phosphate + 2 H(+)</text>
        <dbReference type="Rhea" id="RHEA:18633"/>
        <dbReference type="ChEBI" id="CHEBI:15377"/>
        <dbReference type="ChEBI" id="CHEBI:15378"/>
        <dbReference type="ChEBI" id="CHEBI:17544"/>
        <dbReference type="ChEBI" id="CHEBI:29985"/>
        <dbReference type="ChEBI" id="CHEBI:30616"/>
        <dbReference type="ChEBI" id="CHEBI:43474"/>
        <dbReference type="ChEBI" id="CHEBI:58228"/>
        <dbReference type="ChEBI" id="CHEBI:58359"/>
        <dbReference type="ChEBI" id="CHEBI:456216"/>
        <dbReference type="EC" id="6.3.5.5"/>
    </reaction>
</comment>
<feature type="binding site" evidence="14">
    <location>
        <position position="306"/>
    </location>
    <ligand>
        <name>Mg(2+)</name>
        <dbReference type="ChEBI" id="CHEBI:18420"/>
        <label>2</label>
    </ligand>
</feature>
<feature type="binding site" evidence="14">
    <location>
        <position position="804"/>
    </location>
    <ligand>
        <name>ATP</name>
        <dbReference type="ChEBI" id="CHEBI:30616"/>
        <label>2</label>
    </ligand>
</feature>
<feature type="binding site" evidence="14">
    <location>
        <position position="246"/>
    </location>
    <ligand>
        <name>ATP</name>
        <dbReference type="ChEBI" id="CHEBI:30616"/>
        <label>1</label>
    </ligand>
</feature>
<dbReference type="CDD" id="cd01424">
    <property type="entry name" value="MGS_CPS_II"/>
    <property type="match status" value="1"/>
</dbReference>
<feature type="region of interest" description="Allosteric domain" evidence="14">
    <location>
        <begin position="969"/>
        <end position="1115"/>
    </location>
</feature>
<feature type="binding site" evidence="14">
    <location>
        <position position="858"/>
    </location>
    <ligand>
        <name>Mg(2+)</name>
        <dbReference type="ChEBI" id="CHEBI:18420"/>
        <label>3</label>
    </ligand>
</feature>
<dbReference type="FunFam" id="3.30.1490.20:FF:000001">
    <property type="entry name" value="Carbamoyl-phosphate synthase large chain"/>
    <property type="match status" value="1"/>
</dbReference>
<dbReference type="NCBIfam" id="TIGR01369">
    <property type="entry name" value="CPSaseII_lrg"/>
    <property type="match status" value="1"/>
</dbReference>
<dbReference type="PROSITE" id="PS50975">
    <property type="entry name" value="ATP_GRASP"/>
    <property type="match status" value="2"/>
</dbReference>
<feature type="binding site" evidence="14">
    <location>
        <position position="858"/>
    </location>
    <ligand>
        <name>Mg(2+)</name>
        <dbReference type="ChEBI" id="CHEBI:18420"/>
        <label>4</label>
    </ligand>
</feature>
<feature type="binding site" evidence="14">
    <location>
        <position position="304"/>
    </location>
    <ligand>
        <name>Mn(2+)</name>
        <dbReference type="ChEBI" id="CHEBI:29035"/>
        <label>2</label>
    </ligand>
</feature>
<dbReference type="AlphaFoldDB" id="A0A9D2TN99"/>
<dbReference type="GO" id="GO:0005737">
    <property type="term" value="C:cytoplasm"/>
    <property type="evidence" value="ECO:0007669"/>
    <property type="project" value="TreeGrafter"/>
</dbReference>
<dbReference type="HAMAP" id="MF_01210_B">
    <property type="entry name" value="CPSase_L_chain_B"/>
    <property type="match status" value="1"/>
</dbReference>
<dbReference type="GO" id="GO:0004088">
    <property type="term" value="F:carbamoyl-phosphate synthase (glutamine-hydrolyzing) activity"/>
    <property type="evidence" value="ECO:0007669"/>
    <property type="project" value="UniProtKB-UniRule"/>
</dbReference>
<dbReference type="InterPro" id="IPR005480">
    <property type="entry name" value="CPSase_lsu_oligo"/>
</dbReference>
<feature type="binding site" evidence="14">
    <location>
        <position position="846"/>
    </location>
    <ligand>
        <name>ATP</name>
        <dbReference type="ChEBI" id="CHEBI:30616"/>
        <label>2</label>
    </ligand>
</feature>
<dbReference type="Proteomes" id="UP000823858">
    <property type="component" value="Unassembled WGS sequence"/>
</dbReference>
<dbReference type="PROSITE" id="PS00867">
    <property type="entry name" value="CPSASE_2"/>
    <property type="match status" value="1"/>
</dbReference>
<feature type="binding site" evidence="14">
    <location>
        <position position="213"/>
    </location>
    <ligand>
        <name>ATP</name>
        <dbReference type="ChEBI" id="CHEBI:30616"/>
        <label>1</label>
    </ligand>
</feature>
<evidence type="ECO:0000256" key="1">
    <source>
        <dbReference type="ARBA" id="ARBA00005077"/>
    </source>
</evidence>
<dbReference type="InterPro" id="IPR013815">
    <property type="entry name" value="ATP_grasp_subdomain_1"/>
</dbReference>
<feature type="binding site" evidence="14">
    <location>
        <position position="858"/>
    </location>
    <ligand>
        <name>ATP</name>
        <dbReference type="ChEBI" id="CHEBI:30616"/>
        <label>2</label>
    </ligand>
</feature>
<dbReference type="InterPro" id="IPR033937">
    <property type="entry name" value="MGS_CPS_CarB"/>
</dbReference>
<dbReference type="GO" id="GO:0005524">
    <property type="term" value="F:ATP binding"/>
    <property type="evidence" value="ECO:0007669"/>
    <property type="project" value="UniProtKB-UniRule"/>
</dbReference>
<dbReference type="SUPFAM" id="SSF56059">
    <property type="entry name" value="Glutathione synthetase ATP-binding domain-like"/>
    <property type="match status" value="2"/>
</dbReference>
<dbReference type="SMART" id="SM00851">
    <property type="entry name" value="MGS"/>
    <property type="match status" value="1"/>
</dbReference>
<reference evidence="17" key="2">
    <citation type="submission" date="2021-04" db="EMBL/GenBank/DDBJ databases">
        <authorList>
            <person name="Gilroy R."/>
        </authorList>
    </citation>
    <scope>NUCLEOTIDE SEQUENCE</scope>
    <source>
        <strain evidence="17">ChiHjej13B12-4958</strain>
    </source>
</reference>
<feature type="binding site" evidence="14">
    <location>
        <position position="180"/>
    </location>
    <ligand>
        <name>ATP</name>
        <dbReference type="ChEBI" id="CHEBI:30616"/>
        <label>1</label>
    </ligand>
</feature>
<evidence type="ECO:0000256" key="14">
    <source>
        <dbReference type="HAMAP-Rule" id="MF_01210"/>
    </source>
</evidence>
<keyword evidence="8 14" id="KW-0547">Nucleotide-binding</keyword>
<dbReference type="SUPFAM" id="SSF48108">
    <property type="entry name" value="Carbamoyl phosphate synthetase, large subunit connection domain"/>
    <property type="match status" value="1"/>
</dbReference>